<gene>
    <name evidence="10" type="ORF">FZEAL_9641</name>
</gene>
<keyword evidence="3" id="KW-0808">Transferase</keyword>
<keyword evidence="6 8" id="KW-0472">Membrane</keyword>
<dbReference type="InterPro" id="IPR032805">
    <property type="entry name" value="Wax_synthase_dom"/>
</dbReference>
<keyword evidence="11" id="KW-1185">Reference proteome</keyword>
<name>A0A8H4U9H2_9HYPO</name>
<dbReference type="InterPro" id="IPR044851">
    <property type="entry name" value="Wax_synthase"/>
</dbReference>
<evidence type="ECO:0000313" key="10">
    <source>
        <dbReference type="EMBL" id="KAF4972179.1"/>
    </source>
</evidence>
<feature type="transmembrane region" description="Helical" evidence="8">
    <location>
        <begin position="34"/>
        <end position="52"/>
    </location>
</feature>
<dbReference type="OrthoDB" id="2796277at2759"/>
<feature type="transmembrane region" description="Helical" evidence="8">
    <location>
        <begin position="59"/>
        <end position="79"/>
    </location>
</feature>
<evidence type="ECO:0000256" key="8">
    <source>
        <dbReference type="SAM" id="Phobius"/>
    </source>
</evidence>
<dbReference type="EMBL" id="JABEYC010000930">
    <property type="protein sequence ID" value="KAF4972179.1"/>
    <property type="molecule type" value="Genomic_DNA"/>
</dbReference>
<sequence>MAIALSPDLGDIARVEYKRAFERAVAEGTRSPLILPYSLLVPFLVPHLYLAIPHRNRPWLYRSRWLIVAFVLIFDANIIRNMSSMNVACAYSTGLMGVWGILMTLDLLVWNRPQFDYARVIKVDRKKEEKLLNGTSENHIDKLNGSHRENGLQRRKPSTIVGTSSEGVKGDSDHSNLDNSHYVWQTFPENGSLGERLNWTFDLATNFRKIGWNYATTSVSGPIIPEKIIGGDAVSLDDIPVVSRSGYRCSLTQAEFVWTRIRNFAVVYVILDACAVLMVKDPYFIYGLDHGLELPQLLQQLPPWLLLVYREVLTLAGIYAAIQAIFNLHDLFQCYVFSYLYPIRGELWQYSSTFGSFSQVFDRGLAGWWGSWWHQTFRLQFIAPAAYLVRHGYLTKRTVVAQVVTMYISFFQSGLLHAAGSVSCMRTTKTWRALVFFLLQPPGIIVQLLLNHGIDMLFPDTPRNLRQAFNLVFCLAWLQLTTPPLANDFASAGLWLLEPVPISPLRWLGWGHPNDHWWRLNRDILPKWHSDEHWWKSGLQL</sequence>
<evidence type="ECO:0000256" key="7">
    <source>
        <dbReference type="SAM" id="MobiDB-lite"/>
    </source>
</evidence>
<dbReference type="AlphaFoldDB" id="A0A8H4U9H2"/>
<feature type="transmembrane region" description="Helical" evidence="8">
    <location>
        <begin position="265"/>
        <end position="286"/>
    </location>
</feature>
<dbReference type="GO" id="GO:0008374">
    <property type="term" value="F:O-acyltransferase activity"/>
    <property type="evidence" value="ECO:0007669"/>
    <property type="project" value="InterPro"/>
</dbReference>
<reference evidence="10" key="1">
    <citation type="journal article" date="2020" name="BMC Genomics">
        <title>Correction to: Identification and distribution of gene clusters required for synthesis of sphingolipid metabolism inhibitors in diverse species of the filamentous fungus Fusarium.</title>
        <authorList>
            <person name="Kim H.S."/>
            <person name="Lohmar J.M."/>
            <person name="Busman M."/>
            <person name="Brown D.W."/>
            <person name="Naumann T.A."/>
            <person name="Divon H.H."/>
            <person name="Lysoe E."/>
            <person name="Uhlig S."/>
            <person name="Proctor R.H."/>
        </authorList>
    </citation>
    <scope>NUCLEOTIDE SEQUENCE</scope>
    <source>
        <strain evidence="10">NRRL 22465</strain>
    </source>
</reference>
<reference evidence="10" key="2">
    <citation type="submission" date="2020-05" db="EMBL/GenBank/DDBJ databases">
        <authorList>
            <person name="Kim H.-S."/>
            <person name="Proctor R.H."/>
            <person name="Brown D.W."/>
        </authorList>
    </citation>
    <scope>NUCLEOTIDE SEQUENCE</scope>
    <source>
        <strain evidence="10">NRRL 22465</strain>
    </source>
</reference>
<accession>A0A8H4U9H2</accession>
<feature type="region of interest" description="Disordered" evidence="7">
    <location>
        <begin position="137"/>
        <end position="174"/>
    </location>
</feature>
<evidence type="ECO:0000256" key="3">
    <source>
        <dbReference type="ARBA" id="ARBA00022679"/>
    </source>
</evidence>
<evidence type="ECO:0000256" key="1">
    <source>
        <dbReference type="ARBA" id="ARBA00004141"/>
    </source>
</evidence>
<evidence type="ECO:0000256" key="6">
    <source>
        <dbReference type="ARBA" id="ARBA00023136"/>
    </source>
</evidence>
<comment type="subcellular location">
    <subcellularLocation>
        <location evidence="1">Membrane</location>
        <topology evidence="1">Multi-pass membrane protein</topology>
    </subcellularLocation>
</comment>
<dbReference type="GO" id="GO:0006629">
    <property type="term" value="P:lipid metabolic process"/>
    <property type="evidence" value="ECO:0007669"/>
    <property type="project" value="InterPro"/>
</dbReference>
<keyword evidence="4 8" id="KW-0812">Transmembrane</keyword>
<feature type="transmembrane region" description="Helical" evidence="8">
    <location>
        <begin position="306"/>
        <end position="326"/>
    </location>
</feature>
<evidence type="ECO:0000256" key="4">
    <source>
        <dbReference type="ARBA" id="ARBA00022692"/>
    </source>
</evidence>
<keyword evidence="5 8" id="KW-1133">Transmembrane helix</keyword>
<organism evidence="10 11">
    <name type="scientific">Fusarium zealandicum</name>
    <dbReference type="NCBI Taxonomy" id="1053134"/>
    <lineage>
        <taxon>Eukaryota</taxon>
        <taxon>Fungi</taxon>
        <taxon>Dikarya</taxon>
        <taxon>Ascomycota</taxon>
        <taxon>Pezizomycotina</taxon>
        <taxon>Sordariomycetes</taxon>
        <taxon>Hypocreomycetidae</taxon>
        <taxon>Hypocreales</taxon>
        <taxon>Nectriaceae</taxon>
        <taxon>Fusarium</taxon>
        <taxon>Fusarium staphyleae species complex</taxon>
    </lineage>
</organism>
<feature type="compositionally biased region" description="Basic and acidic residues" evidence="7">
    <location>
        <begin position="138"/>
        <end position="152"/>
    </location>
</feature>
<feature type="domain" description="Wax synthase" evidence="9">
    <location>
        <begin position="351"/>
        <end position="438"/>
    </location>
</feature>
<comment type="caution">
    <text evidence="10">The sequence shown here is derived from an EMBL/GenBank/DDBJ whole genome shotgun (WGS) entry which is preliminary data.</text>
</comment>
<dbReference type="PANTHER" id="PTHR31595:SF67">
    <property type="entry name" value="WAX SYNTHASE DOMAIN-CONTAINING PROTEIN"/>
    <property type="match status" value="1"/>
</dbReference>
<evidence type="ECO:0000256" key="5">
    <source>
        <dbReference type="ARBA" id="ARBA00022989"/>
    </source>
</evidence>
<feature type="transmembrane region" description="Helical" evidence="8">
    <location>
        <begin position="431"/>
        <end position="450"/>
    </location>
</feature>
<dbReference type="GO" id="GO:0016020">
    <property type="term" value="C:membrane"/>
    <property type="evidence" value="ECO:0007669"/>
    <property type="project" value="UniProtKB-SubCell"/>
</dbReference>
<evidence type="ECO:0000259" key="9">
    <source>
        <dbReference type="Pfam" id="PF13813"/>
    </source>
</evidence>
<comment type="similarity">
    <text evidence="2">Belongs to the wax synthase family.</text>
</comment>
<proteinExistence type="inferred from homology"/>
<dbReference type="Pfam" id="PF13813">
    <property type="entry name" value="MBOAT_2"/>
    <property type="match status" value="1"/>
</dbReference>
<evidence type="ECO:0000313" key="11">
    <source>
        <dbReference type="Proteomes" id="UP000635477"/>
    </source>
</evidence>
<dbReference type="PANTHER" id="PTHR31595">
    <property type="entry name" value="LONG-CHAIN-ALCOHOL O-FATTY-ACYLTRANSFERASE 3-RELATED"/>
    <property type="match status" value="1"/>
</dbReference>
<feature type="transmembrane region" description="Helical" evidence="8">
    <location>
        <begin position="85"/>
        <end position="109"/>
    </location>
</feature>
<evidence type="ECO:0000256" key="2">
    <source>
        <dbReference type="ARBA" id="ARBA00007282"/>
    </source>
</evidence>
<dbReference type="Proteomes" id="UP000635477">
    <property type="component" value="Unassembled WGS sequence"/>
</dbReference>
<protein>
    <recommendedName>
        <fullName evidence="9">Wax synthase domain-containing protein</fullName>
    </recommendedName>
</protein>